<evidence type="ECO:0000256" key="1">
    <source>
        <dbReference type="SAM" id="Phobius"/>
    </source>
</evidence>
<gene>
    <name evidence="2" type="primary">GR13</name>
</gene>
<feature type="non-terminal residue" evidence="2">
    <location>
        <position position="1"/>
    </location>
</feature>
<dbReference type="AlphaFoldDB" id="A0A0B4ZYJ3"/>
<name>A0A0B4ZYJ3_HELAU</name>
<feature type="transmembrane region" description="Helical" evidence="1">
    <location>
        <begin position="66"/>
        <end position="94"/>
    </location>
</feature>
<reference evidence="2" key="1">
    <citation type="submission" date="2014-03" db="EMBL/GenBank/DDBJ databases">
        <title>Candidate Chemosensory Receptor Genes in Oriental Tobacco Budworm Helicoverpa assulta.</title>
        <authorList>
            <person name="Xu W."/>
        </authorList>
    </citation>
    <scope>NUCLEOTIDE SEQUENCE</scope>
</reference>
<proteinExistence type="evidence at transcript level"/>
<organism evidence="2">
    <name type="scientific">Helicoverpa assulta</name>
    <name type="common">Oriental tobacco budworm</name>
    <name type="synonym">Heliothis assulta</name>
    <dbReference type="NCBI Taxonomy" id="52344"/>
    <lineage>
        <taxon>Eukaryota</taxon>
        <taxon>Metazoa</taxon>
        <taxon>Ecdysozoa</taxon>
        <taxon>Arthropoda</taxon>
        <taxon>Hexapoda</taxon>
        <taxon>Insecta</taxon>
        <taxon>Pterygota</taxon>
        <taxon>Neoptera</taxon>
        <taxon>Endopterygota</taxon>
        <taxon>Lepidoptera</taxon>
        <taxon>Glossata</taxon>
        <taxon>Ditrysia</taxon>
        <taxon>Noctuoidea</taxon>
        <taxon>Noctuidae</taxon>
        <taxon>Heliothinae</taxon>
        <taxon>Helicoverpa</taxon>
    </lineage>
</organism>
<dbReference type="EMBL" id="KJ542722">
    <property type="protein sequence ID" value="AJD81606.1"/>
    <property type="molecule type" value="mRNA"/>
</dbReference>
<keyword evidence="1" id="KW-0812">Transmembrane</keyword>
<evidence type="ECO:0000313" key="2">
    <source>
        <dbReference type="EMBL" id="AJD81606.1"/>
    </source>
</evidence>
<keyword evidence="1" id="KW-1133">Transmembrane helix</keyword>
<accession>A0A0B4ZYJ3</accession>
<feature type="transmembrane region" description="Helical" evidence="1">
    <location>
        <begin position="36"/>
        <end position="60"/>
    </location>
</feature>
<feature type="non-terminal residue" evidence="2">
    <location>
        <position position="148"/>
    </location>
</feature>
<protein>
    <submittedName>
        <fullName evidence="2">Gustatory receptor 13</fullName>
    </submittedName>
</protein>
<keyword evidence="1" id="KW-0472">Membrane</keyword>
<keyword evidence="2" id="KW-0675">Receptor</keyword>
<sequence length="148" mass="17352">ARFLDVESSVKLCQNLQKVDNILRLKQFKRYNEQQYYWNIIVLVFIITSFECGFLVHIWYTVEYPILAFFAGIGLLNVYMELVLAASLIVYLAIRLKLLNKITHHNFKIKDYYNNTRAAVVVDEHLLVNSDVKDANIDLANFLICMKE</sequence>